<feature type="transmembrane region" description="Helical" evidence="1">
    <location>
        <begin position="170"/>
        <end position="195"/>
    </location>
</feature>
<dbReference type="VEuPathDB" id="TriTrypDB:TcIL3000_0_07320"/>
<dbReference type="EMBL" id="CAEQ01002031">
    <property type="protein sequence ID" value="CCD15720.1"/>
    <property type="molecule type" value="Genomic_DNA"/>
</dbReference>
<evidence type="ECO:0000313" key="2">
    <source>
        <dbReference type="EMBL" id="CCD15720.1"/>
    </source>
</evidence>
<evidence type="ECO:0000256" key="1">
    <source>
        <dbReference type="SAM" id="Phobius"/>
    </source>
</evidence>
<sequence>MPRVVWQRFVHRSMIPPQCTQRLSRYFLSTTAGVNDASAAGCGCGSGSAGGGLAGDSGLGGPGAAHGFHVDPRRLPNTIPGIGREELAARLEKQQREFARKYEETRADDLVREIDTMRRAMPPEEFKRFLRGIEEAEAKDAREAAKTSAMSPMQLYRYQQRQRRRLQLQLFAKTVVIFVAIFGCVFFLFFFFFFFH</sequence>
<organism evidence="2 3">
    <name type="scientific">Trypanosoma congolense (strain IL3000)</name>
    <dbReference type="NCBI Taxonomy" id="1068625"/>
    <lineage>
        <taxon>Eukaryota</taxon>
        <taxon>Discoba</taxon>
        <taxon>Euglenozoa</taxon>
        <taxon>Kinetoplastea</taxon>
        <taxon>Metakinetoplastina</taxon>
        <taxon>Trypanosomatida</taxon>
        <taxon>Trypanosomatidae</taxon>
        <taxon>Trypanosoma</taxon>
        <taxon>Nannomonas</taxon>
    </lineage>
</organism>
<proteinExistence type="predicted"/>
<reference evidence="2 3" key="2">
    <citation type="journal article" date="2012" name="Proc. Natl. Acad. Sci. U.S.A.">
        <title>Antigenic diversity is generated by distinct evolutionary mechanisms in African trypanosome species.</title>
        <authorList>
            <person name="Jackson A.P."/>
            <person name="Berry A."/>
            <person name="Aslett M."/>
            <person name="Allison H.C."/>
            <person name="Burton P."/>
            <person name="Vavrova-Anderson J."/>
            <person name="Brown R."/>
            <person name="Browne H."/>
            <person name="Corton N."/>
            <person name="Hauser H."/>
            <person name="Gamble J."/>
            <person name="Gilderthorp R."/>
            <person name="Marcello L."/>
            <person name="McQuillan J."/>
            <person name="Otto T.D."/>
            <person name="Quail M.A."/>
            <person name="Sanders M.J."/>
            <person name="van Tonder A."/>
            <person name="Ginger M.L."/>
            <person name="Field M.C."/>
            <person name="Barry J.D."/>
            <person name="Hertz-Fowler C."/>
            <person name="Berriman M."/>
        </authorList>
    </citation>
    <scope>NUCLEOTIDE SEQUENCE [LARGE SCALE GENOMIC DNA]</scope>
    <source>
        <strain evidence="2 3">IL3000</strain>
    </source>
</reference>
<protein>
    <submittedName>
        <fullName evidence="2">WGS project CAEQ00000000 data, annotated contig 284</fullName>
    </submittedName>
</protein>
<keyword evidence="1" id="KW-0812">Transmembrane</keyword>
<dbReference type="AlphaFoldDB" id="F9WEK9"/>
<keyword evidence="1" id="KW-0472">Membrane</keyword>
<name>F9WEK9_TRYCI</name>
<reference evidence="3" key="1">
    <citation type="submission" date="2011-07" db="EMBL/GenBank/DDBJ databases">
        <title>Divergent evolution of antigenic variation in African trypanosomes.</title>
        <authorList>
            <person name="Jackson A.P."/>
            <person name="Berry A."/>
            <person name="Allison H.C."/>
            <person name="Burton P."/>
            <person name="Anderson J."/>
            <person name="Aslett M."/>
            <person name="Brown R."/>
            <person name="Corton N."/>
            <person name="Harris D."/>
            <person name="Hauser H."/>
            <person name="Gamble J."/>
            <person name="Gilderthorp R."/>
            <person name="McQuillan J."/>
            <person name="Quail M.A."/>
            <person name="Sanders M."/>
            <person name="Van Tonder A."/>
            <person name="Ginger M.L."/>
            <person name="Donelson J.E."/>
            <person name="Field M.C."/>
            <person name="Barry J.D."/>
            <person name="Berriman M."/>
            <person name="Hertz-Fowler C."/>
        </authorList>
    </citation>
    <scope>NUCLEOTIDE SEQUENCE [LARGE SCALE GENOMIC DNA]</scope>
    <source>
        <strain evidence="3">IL3000</strain>
    </source>
</reference>
<gene>
    <name evidence="2" type="ORF">TCIL3000_0_07320</name>
</gene>
<evidence type="ECO:0000313" key="3">
    <source>
        <dbReference type="Proteomes" id="UP000000702"/>
    </source>
</evidence>
<dbReference type="Proteomes" id="UP000000702">
    <property type="component" value="Unassembled WGS sequence"/>
</dbReference>
<dbReference type="OMA" id="MAVRHQH"/>
<comment type="caution">
    <text evidence="2">The sequence shown here is derived from an EMBL/GenBank/DDBJ whole genome shotgun (WGS) entry which is preliminary data.</text>
</comment>
<keyword evidence="3" id="KW-1185">Reference proteome</keyword>
<keyword evidence="1" id="KW-1133">Transmembrane helix</keyword>
<accession>F9WEK9</accession>